<proteinExistence type="predicted"/>
<dbReference type="Proteomes" id="UP001153365">
    <property type="component" value="Unassembled WGS sequence"/>
</dbReference>
<evidence type="ECO:0000313" key="2">
    <source>
        <dbReference type="EMBL" id="CAH7669251.1"/>
    </source>
</evidence>
<accession>A0AAV0AMQ0</accession>
<gene>
    <name evidence="2" type="ORF">PPACK8108_LOCUS3838</name>
</gene>
<keyword evidence="2" id="KW-0378">Hydrolase</keyword>
<sequence>MGVPALFRSVNYLKPQSFLNLQSLALSIVTTDGNQGSTQGMWSRLHTTISQTDICLPHLVFNQSFKPTPKEFTEQSSIFTTTTTTKIYIQSILSDASVLGEGEQKIMEFICRSRTQPSHNPNTRHMIYRLDADLIMLSLATHEPHFKEEEEGMSPLGANEFDVKQKPTERKPFIFLNISTPREYLALELNMCLLKIWKTNLARMGRYLTDCGQLSLSHTKIILEGWSARKEKIFRKPQEAEERQDNIFKRLKIEDDSR</sequence>
<keyword evidence="3" id="KW-1185">Reference proteome</keyword>
<reference evidence="2" key="1">
    <citation type="submission" date="2022-06" db="EMBL/GenBank/DDBJ databases">
        <authorList>
            <consortium name="SYNGENTA / RWTH Aachen University"/>
        </authorList>
    </citation>
    <scope>NUCLEOTIDE SEQUENCE</scope>
</reference>
<feature type="domain" description="Xrn1 N-terminal" evidence="1">
    <location>
        <begin position="89"/>
        <end position="147"/>
    </location>
</feature>
<dbReference type="AlphaFoldDB" id="A0AAV0AMQ0"/>
<dbReference type="Gene3D" id="3.40.50.12390">
    <property type="match status" value="1"/>
</dbReference>
<dbReference type="Pfam" id="PF03159">
    <property type="entry name" value="XRN_N"/>
    <property type="match status" value="1"/>
</dbReference>
<protein>
    <submittedName>
        <fullName evidence="2">XRN 5'-3' exonuclease N-terminus-domain-containing protein</fullName>
    </submittedName>
</protein>
<dbReference type="InterPro" id="IPR027073">
    <property type="entry name" value="5_3_exoribonuclease"/>
</dbReference>
<dbReference type="GO" id="GO:0000956">
    <property type="term" value="P:nuclear-transcribed mRNA catabolic process"/>
    <property type="evidence" value="ECO:0007669"/>
    <property type="project" value="TreeGrafter"/>
</dbReference>
<evidence type="ECO:0000259" key="1">
    <source>
        <dbReference type="Pfam" id="PF03159"/>
    </source>
</evidence>
<dbReference type="GO" id="GO:0005634">
    <property type="term" value="C:nucleus"/>
    <property type="evidence" value="ECO:0007669"/>
    <property type="project" value="TreeGrafter"/>
</dbReference>
<keyword evidence="2" id="KW-0540">Nuclease</keyword>
<dbReference type="GO" id="GO:0004534">
    <property type="term" value="F:5'-3' RNA exonuclease activity"/>
    <property type="evidence" value="ECO:0007669"/>
    <property type="project" value="TreeGrafter"/>
</dbReference>
<comment type="caution">
    <text evidence="2">The sequence shown here is derived from an EMBL/GenBank/DDBJ whole genome shotgun (WGS) entry which is preliminary data.</text>
</comment>
<organism evidence="2 3">
    <name type="scientific">Phakopsora pachyrhizi</name>
    <name type="common">Asian soybean rust disease fungus</name>
    <dbReference type="NCBI Taxonomy" id="170000"/>
    <lineage>
        <taxon>Eukaryota</taxon>
        <taxon>Fungi</taxon>
        <taxon>Dikarya</taxon>
        <taxon>Basidiomycota</taxon>
        <taxon>Pucciniomycotina</taxon>
        <taxon>Pucciniomycetes</taxon>
        <taxon>Pucciniales</taxon>
        <taxon>Phakopsoraceae</taxon>
        <taxon>Phakopsora</taxon>
    </lineage>
</organism>
<dbReference type="GO" id="GO:0003723">
    <property type="term" value="F:RNA binding"/>
    <property type="evidence" value="ECO:0007669"/>
    <property type="project" value="TreeGrafter"/>
</dbReference>
<dbReference type="InterPro" id="IPR004859">
    <property type="entry name" value="Xrn1_N"/>
</dbReference>
<dbReference type="EMBL" id="CALTRL010000675">
    <property type="protein sequence ID" value="CAH7669251.1"/>
    <property type="molecule type" value="Genomic_DNA"/>
</dbReference>
<evidence type="ECO:0000313" key="3">
    <source>
        <dbReference type="Proteomes" id="UP001153365"/>
    </source>
</evidence>
<dbReference type="PANTHER" id="PTHR12341">
    <property type="entry name" value="5'-&gt;3' EXORIBONUCLEASE"/>
    <property type="match status" value="1"/>
</dbReference>
<keyword evidence="2" id="KW-0269">Exonuclease</keyword>
<name>A0AAV0AMQ0_PHAPC</name>
<dbReference type="PANTHER" id="PTHR12341:SF41">
    <property type="entry name" value="5'-3' EXORIBONUCLEASE 2"/>
    <property type="match status" value="1"/>
</dbReference>